<dbReference type="PRINTS" id="PR00069">
    <property type="entry name" value="ALDKETRDTASE"/>
</dbReference>
<organism evidence="2 3">
    <name type="scientific">Micromonospora eburnea</name>
    <dbReference type="NCBI Taxonomy" id="227316"/>
    <lineage>
        <taxon>Bacteria</taxon>
        <taxon>Bacillati</taxon>
        <taxon>Actinomycetota</taxon>
        <taxon>Actinomycetes</taxon>
        <taxon>Micromonosporales</taxon>
        <taxon>Micromonosporaceae</taxon>
        <taxon>Micromonospora</taxon>
    </lineage>
</organism>
<evidence type="ECO:0000259" key="1">
    <source>
        <dbReference type="Pfam" id="PF00248"/>
    </source>
</evidence>
<keyword evidence="3" id="KW-1185">Reference proteome</keyword>
<dbReference type="AlphaFoldDB" id="A0A1C6TUC0"/>
<sequence>MDGETEVPAGTPERACPAVTTGSFEAMRVVRLGTPKPISKIGLGTWQFGSKEWGYGSDYERRAVDIVRRAIDLGVTLFDTAEVYGFGRSERILGAALGDDRARVVVATKILPVLPVAPVVHQRAVASAARLGVTSIDLYQVHQPNPVVADTTTMRGMRALQDVGLVGEVGVSNYSLRRWQSAEAALGRRVLSNQVRYSMIDRGPEEDLIPYAERAGRIVIAYSPLAQGFLSGRYDAKHPPSGAVRRANPYFLPENLDRGAALIATLREVAAAHDVTPSQIALAYLLRHPNVVAIPGASGVEQVERNAAAAEIDLTDGEYAALATAASQFRPVTGLAAVPKLVRARTRR</sequence>
<name>A0A1C6TUC0_9ACTN</name>
<accession>A0A1C6TUC0</accession>
<dbReference type="SUPFAM" id="SSF51430">
    <property type="entry name" value="NAD(P)-linked oxidoreductase"/>
    <property type="match status" value="1"/>
</dbReference>
<feature type="domain" description="NADP-dependent oxidoreductase" evidence="1">
    <location>
        <begin position="40"/>
        <end position="323"/>
    </location>
</feature>
<proteinExistence type="predicted"/>
<evidence type="ECO:0000313" key="3">
    <source>
        <dbReference type="Proteomes" id="UP000199696"/>
    </source>
</evidence>
<dbReference type="InterPro" id="IPR020471">
    <property type="entry name" value="AKR"/>
</dbReference>
<dbReference type="InterPro" id="IPR023210">
    <property type="entry name" value="NADP_OxRdtase_dom"/>
</dbReference>
<reference evidence="3" key="1">
    <citation type="submission" date="2016-06" db="EMBL/GenBank/DDBJ databases">
        <authorList>
            <person name="Varghese N."/>
            <person name="Submissions Spin"/>
        </authorList>
    </citation>
    <scope>NUCLEOTIDE SEQUENCE [LARGE SCALE GENOMIC DNA]</scope>
    <source>
        <strain evidence="3">DSM 44814</strain>
    </source>
</reference>
<dbReference type="Pfam" id="PF00248">
    <property type="entry name" value="Aldo_ket_red"/>
    <property type="match status" value="1"/>
</dbReference>
<dbReference type="InterPro" id="IPR036812">
    <property type="entry name" value="NAD(P)_OxRdtase_dom_sf"/>
</dbReference>
<dbReference type="Proteomes" id="UP000199696">
    <property type="component" value="Unassembled WGS sequence"/>
</dbReference>
<gene>
    <name evidence="2" type="ORF">GA0070604_0943</name>
</gene>
<evidence type="ECO:0000313" key="2">
    <source>
        <dbReference type="EMBL" id="SCL45402.1"/>
    </source>
</evidence>
<dbReference type="PANTHER" id="PTHR43638:SF3">
    <property type="entry name" value="ALDEHYDE REDUCTASE"/>
    <property type="match status" value="1"/>
</dbReference>
<dbReference type="EMBL" id="FMHY01000002">
    <property type="protein sequence ID" value="SCL45402.1"/>
    <property type="molecule type" value="Genomic_DNA"/>
</dbReference>
<dbReference type="Gene3D" id="3.20.20.100">
    <property type="entry name" value="NADP-dependent oxidoreductase domain"/>
    <property type="match status" value="1"/>
</dbReference>
<dbReference type="STRING" id="227316.GA0070604_0943"/>
<dbReference type="PANTHER" id="PTHR43638">
    <property type="entry name" value="OXIDOREDUCTASE, ALDO/KETO REDUCTASE FAMILY PROTEIN"/>
    <property type="match status" value="1"/>
</dbReference>
<dbReference type="GO" id="GO:0016491">
    <property type="term" value="F:oxidoreductase activity"/>
    <property type="evidence" value="ECO:0007669"/>
    <property type="project" value="InterPro"/>
</dbReference>
<protein>
    <submittedName>
        <fullName evidence="2">Predicted oxidoreductase</fullName>
    </submittedName>
</protein>